<dbReference type="Pfam" id="PF02515">
    <property type="entry name" value="CoA_transf_3"/>
    <property type="match status" value="1"/>
</dbReference>
<evidence type="ECO:0000313" key="2">
    <source>
        <dbReference type="Proteomes" id="UP000309819"/>
    </source>
</evidence>
<evidence type="ECO:0000313" key="1">
    <source>
        <dbReference type="EMBL" id="TLP63321.1"/>
    </source>
</evidence>
<dbReference type="GO" id="GO:0016740">
    <property type="term" value="F:transferase activity"/>
    <property type="evidence" value="ECO:0007669"/>
    <property type="project" value="UniProtKB-KW"/>
</dbReference>
<reference evidence="1 2" key="1">
    <citation type="submission" date="2019-05" db="EMBL/GenBank/DDBJ databases">
        <title>Pseudomonas sp. SC006 isolated from lettuce that can produce HBGAs.</title>
        <authorList>
            <person name="Wang D."/>
            <person name="Liao N."/>
            <person name="Liu D."/>
            <person name="Zhang Z."/>
            <person name="Zou S."/>
        </authorList>
    </citation>
    <scope>NUCLEOTIDE SEQUENCE [LARGE SCALE GENOMIC DNA]</scope>
    <source>
        <strain evidence="1 2">SC006</strain>
    </source>
</reference>
<dbReference type="OrthoDB" id="9058532at2"/>
<dbReference type="PANTHER" id="PTHR48228:SF4">
    <property type="entry name" value="BLR3030 PROTEIN"/>
    <property type="match status" value="1"/>
</dbReference>
<dbReference type="InterPro" id="IPR003673">
    <property type="entry name" value="CoA-Trfase_fam_III"/>
</dbReference>
<dbReference type="EMBL" id="VAUO01000002">
    <property type="protein sequence ID" value="TLP63321.1"/>
    <property type="molecule type" value="Genomic_DNA"/>
</dbReference>
<dbReference type="Proteomes" id="UP000309819">
    <property type="component" value="Unassembled WGS sequence"/>
</dbReference>
<comment type="caution">
    <text evidence="1">The sequence shown here is derived from an EMBL/GenBank/DDBJ whole genome shotgun (WGS) entry which is preliminary data.</text>
</comment>
<dbReference type="RefSeq" id="WP_138218795.1">
    <property type="nucleotide sequence ID" value="NZ_VAUO01000002.1"/>
</dbReference>
<name>A0A5R8ZC52_9PSED</name>
<organism evidence="1 2">
    <name type="scientific">Pseudomonas mosselii</name>
    <dbReference type="NCBI Taxonomy" id="78327"/>
    <lineage>
        <taxon>Bacteria</taxon>
        <taxon>Pseudomonadati</taxon>
        <taxon>Pseudomonadota</taxon>
        <taxon>Gammaproteobacteria</taxon>
        <taxon>Pseudomonadales</taxon>
        <taxon>Pseudomonadaceae</taxon>
        <taxon>Pseudomonas</taxon>
    </lineage>
</organism>
<dbReference type="AlphaFoldDB" id="A0A5R8ZC52"/>
<dbReference type="SUPFAM" id="SSF89796">
    <property type="entry name" value="CoA-transferase family III (CaiB/BaiF)"/>
    <property type="match status" value="2"/>
</dbReference>
<accession>A0A5R8ZC52</accession>
<dbReference type="Gene3D" id="3.40.50.10540">
    <property type="entry name" value="Crotonobetainyl-coa:carnitine coa-transferase, domain 1"/>
    <property type="match status" value="1"/>
</dbReference>
<protein>
    <submittedName>
        <fullName evidence="1">Acyl-CoA transferase</fullName>
    </submittedName>
</protein>
<dbReference type="InterPro" id="IPR023606">
    <property type="entry name" value="CoA-Trfase_III_dom_1_sf"/>
</dbReference>
<keyword evidence="1" id="KW-0808">Transferase</keyword>
<keyword evidence="2" id="KW-1185">Reference proteome</keyword>
<sequence>MQTLLTPIAQALNLDTDAVRWQGIGALPSAFAVTELAAASVAACGLALAHLLEAPLERCPLVRVDRRLASCWFASSLRPQGWSPPPVWDAIAGDYAARDGWIRLHTNAPHHRAAALQVLGCQAQRESVAKQVAQWDADTLESAVVAAGGCAARMRNELDWCEHPQGRAVGAEPLVLRDTFTAVPLAWHGSETRPLAGIKVLDLTRILAGPIATRLLAGFGAQVLRIDPPEWNEPAAVAEVTLGKRCARLDLRSSEGQAIFQALLADTDILVHGYRADALERLGLGAAQRRLLNPGLIDISLNAYGWSGPWQNRRGFDSLVQMSSGIAHAGQRWQQTERPVPLPVQALDHATGYLMAAEAIRALGERLRSGQSCRARLSLARTARLLVERGTVEEDLPLAAESADDIDPSLEHTPWGPAHRLKGPLKVGEALMAWDHGACELGSSKPSW</sequence>
<proteinExistence type="predicted"/>
<dbReference type="PANTHER" id="PTHR48228">
    <property type="entry name" value="SUCCINYL-COA--D-CITRAMALATE COA-TRANSFERASE"/>
    <property type="match status" value="1"/>
</dbReference>
<dbReference type="InterPro" id="IPR050509">
    <property type="entry name" value="CoA-transferase_III"/>
</dbReference>
<gene>
    <name evidence="1" type="ORF">FEM01_07465</name>
</gene>